<dbReference type="AlphaFoldDB" id="A0A0H3U832"/>
<dbReference type="InterPro" id="IPR015422">
    <property type="entry name" value="PyrdxlP-dep_Trfase_small"/>
</dbReference>
<dbReference type="GO" id="GO:0030170">
    <property type="term" value="F:pyridoxal phosphate binding"/>
    <property type="evidence" value="ECO:0007669"/>
    <property type="project" value="InterPro"/>
</dbReference>
<evidence type="ECO:0000256" key="3">
    <source>
        <dbReference type="ARBA" id="ARBA00022898"/>
    </source>
</evidence>
<dbReference type="GO" id="GO:0008483">
    <property type="term" value="F:transaminase activity"/>
    <property type="evidence" value="ECO:0007669"/>
    <property type="project" value="UniProtKB-KW"/>
</dbReference>
<dbReference type="Gene3D" id="3.90.1150.10">
    <property type="entry name" value="Aspartate Aminotransferase, domain 1"/>
    <property type="match status" value="1"/>
</dbReference>
<proteinExistence type="inferred from homology"/>
<accession>A0A0H3U832</accession>
<dbReference type="InterPro" id="IPR050103">
    <property type="entry name" value="Class-III_PLP-dep_AT"/>
</dbReference>
<dbReference type="SUPFAM" id="SSF53383">
    <property type="entry name" value="PLP-dependent transferases"/>
    <property type="match status" value="1"/>
</dbReference>
<dbReference type="InterPro" id="IPR015421">
    <property type="entry name" value="PyrdxlP-dep_Trfase_major"/>
</dbReference>
<dbReference type="InterPro" id="IPR015424">
    <property type="entry name" value="PyrdxlP-dep_Trfase"/>
</dbReference>
<dbReference type="FunFam" id="3.40.640.10:FF:000004">
    <property type="entry name" value="Acetylornithine aminotransferase"/>
    <property type="match status" value="1"/>
</dbReference>
<comment type="cofactor">
    <cofactor evidence="1">
        <name>pyridoxal 5'-phosphate</name>
        <dbReference type="ChEBI" id="CHEBI:597326"/>
    </cofactor>
</comment>
<name>A0A0H3U832_9BACT</name>
<dbReference type="PANTHER" id="PTHR11986">
    <property type="entry name" value="AMINOTRANSFERASE CLASS III"/>
    <property type="match status" value="1"/>
</dbReference>
<reference evidence="5" key="1">
    <citation type="submission" date="2013-08" db="EMBL/GenBank/DDBJ databases">
        <title>Comparison of modified E. coli strains.</title>
        <authorList>
            <person name="Juergensen J."/>
            <person name="Bonge A."/>
            <person name="Streit W.R."/>
        </authorList>
    </citation>
    <scope>NUCLEOTIDE SEQUENCE</scope>
</reference>
<dbReference type="PANTHER" id="PTHR11986:SF58">
    <property type="entry name" value="LEUCINE_METHIONINE RACEMASE"/>
    <property type="match status" value="1"/>
</dbReference>
<keyword evidence="3 4" id="KW-0663">Pyridoxal phosphate</keyword>
<dbReference type="Gene3D" id="3.40.640.10">
    <property type="entry name" value="Type I PLP-dependent aspartate aminotransferase-like (Major domain)"/>
    <property type="match status" value="1"/>
</dbReference>
<evidence type="ECO:0000256" key="2">
    <source>
        <dbReference type="ARBA" id="ARBA00008954"/>
    </source>
</evidence>
<dbReference type="EMBL" id="KF540241">
    <property type="protein sequence ID" value="AIF26661.1"/>
    <property type="molecule type" value="Genomic_DNA"/>
</dbReference>
<evidence type="ECO:0000256" key="1">
    <source>
        <dbReference type="ARBA" id="ARBA00001933"/>
    </source>
</evidence>
<dbReference type="PIRSF" id="PIRSF000521">
    <property type="entry name" value="Transaminase_4ab_Lys_Orn"/>
    <property type="match status" value="1"/>
</dbReference>
<dbReference type="CDD" id="cd00610">
    <property type="entry name" value="OAT_like"/>
    <property type="match status" value="1"/>
</dbReference>
<comment type="similarity">
    <text evidence="2 4">Belongs to the class-III pyridoxal-phosphate-dependent aminotransferase family.</text>
</comment>
<evidence type="ECO:0000313" key="5">
    <source>
        <dbReference type="EMBL" id="AIF26661.1"/>
    </source>
</evidence>
<protein>
    <submittedName>
        <fullName evidence="5">Putative 4-aminobutyrate aminotransferase</fullName>
    </submittedName>
</protein>
<organism evidence="5">
    <name type="scientific">uncultured bacterium fosmid pJB77G10</name>
    <dbReference type="NCBI Taxonomy" id="1478069"/>
    <lineage>
        <taxon>Bacteria</taxon>
        <taxon>environmental samples</taxon>
    </lineage>
</organism>
<keyword evidence="5" id="KW-0808">Transferase</keyword>
<dbReference type="Pfam" id="PF00202">
    <property type="entry name" value="Aminotran_3"/>
    <property type="match status" value="1"/>
</dbReference>
<evidence type="ECO:0000256" key="4">
    <source>
        <dbReference type="RuleBase" id="RU003560"/>
    </source>
</evidence>
<dbReference type="GO" id="GO:0042802">
    <property type="term" value="F:identical protein binding"/>
    <property type="evidence" value="ECO:0007669"/>
    <property type="project" value="TreeGrafter"/>
</dbReference>
<keyword evidence="5" id="KW-0032">Aminotransferase</keyword>
<dbReference type="InterPro" id="IPR005814">
    <property type="entry name" value="Aminotrans_3"/>
</dbReference>
<sequence length="438" mass="48000">MKQTNCLKIVERDNKVVAPCQHLSYYPLAIKSVKGAIITDEDGNEFIDFLSSASSLNMGSCNPVVTEAIRQQLDEFTQYTPAYTYNNKTTSYAEKLTSVYPGGVKAKIAFGNCGSDGNDAAVKFARAYTGRQKIIVFQNGYHGSTYGSATMTTCSTNMHSKMGPFLPEIYIFPFFGSDVDDAVVEAEGTKAMESAFESWLPAEEIAAMVIEPIQGDGGILPAHPIFMKKLYDLCQKNGILFISEEVQQGFYRTGKFFAIEHYGIVPDGIIMGKSMGAGLTLGGFMAREDIMDCLPAPAHLFTMGGNTIACAAGCAAFDYYQSDEFQTILKNNIATLEAQLKRLKETHPDMITFTRGIGMSKSIGVSPEDPYATFKILYRCYELGLVIISIAGNILRVQPPLNITEEQLVKAFDIIIQSIDDYKAGKISDDVLAFKAGW</sequence>